<keyword evidence="3" id="KW-0645">Protease</keyword>
<evidence type="ECO:0000313" key="14">
    <source>
        <dbReference type="Proteomes" id="UP000005205"/>
    </source>
</evidence>
<evidence type="ECO:0000313" key="13">
    <source>
        <dbReference type="EnsemblMetazoa" id="XP_012058503.1"/>
    </source>
</evidence>
<evidence type="ECO:0000256" key="6">
    <source>
        <dbReference type="ARBA" id="ARBA00022942"/>
    </source>
</evidence>
<evidence type="ECO:0000256" key="4">
    <source>
        <dbReference type="ARBA" id="ARBA00022698"/>
    </source>
</evidence>
<dbReference type="GO" id="GO:0051603">
    <property type="term" value="P:proteolysis involved in protein catabolic process"/>
    <property type="evidence" value="ECO:0007669"/>
    <property type="project" value="InterPro"/>
</dbReference>
<comment type="function">
    <text evidence="11">Component of the proteasome, a multicatalytic proteinase complex which is characterized by its ability to cleave peptides with Arg, Phe, Tyr, Leu, and Glu adjacent to the leaving group at neutral or slightly basic pH. The proteasome has an ATP-dependent proteolytic activity.</text>
</comment>
<evidence type="ECO:0000256" key="3">
    <source>
        <dbReference type="ARBA" id="ARBA00022670"/>
    </source>
</evidence>
<evidence type="ECO:0000256" key="5">
    <source>
        <dbReference type="ARBA" id="ARBA00022801"/>
    </source>
</evidence>
<reference evidence="13" key="2">
    <citation type="submission" date="2016-04" db="UniProtKB">
        <authorList>
            <consortium name="EnsemblMetazoa"/>
        </authorList>
    </citation>
    <scope>IDENTIFICATION</scope>
</reference>
<dbReference type="EMBL" id="ADTU01019867">
    <property type="status" value="NOT_ANNOTATED_CDS"/>
    <property type="molecule type" value="Genomic_DNA"/>
</dbReference>
<comment type="function">
    <text evidence="8">Non-catalytic component of the proteasome, a multicatalytic proteinase complex which is characterized by its ability to cleave peptides with Arg, Phe, Tyr, Leu, and Glu adjacent to the leaving group at neutral or slightly basic pH. The proteasome has an ATP-dependent proteolytic activity.</text>
</comment>
<evidence type="ECO:0000256" key="7">
    <source>
        <dbReference type="ARBA" id="ARBA00023242"/>
    </source>
</evidence>
<name>A0A158NLU5_ATTCE</name>
<comment type="subcellular location">
    <subcellularLocation>
        <location evidence="11">Cytoplasm</location>
    </subcellularLocation>
    <subcellularLocation>
        <location evidence="11">Nucleus</location>
    </subcellularLocation>
</comment>
<dbReference type="PANTHER" id="PTHR32194">
    <property type="entry name" value="METALLOPROTEASE TLDD"/>
    <property type="match status" value="1"/>
</dbReference>
<dbReference type="InterPro" id="IPR023333">
    <property type="entry name" value="Proteasome_suB-type"/>
</dbReference>
<evidence type="ECO:0000256" key="1">
    <source>
        <dbReference type="ARBA" id="ARBA00001198"/>
    </source>
</evidence>
<comment type="similarity">
    <text evidence="11">Belongs to the peptidase T1B family.</text>
</comment>
<dbReference type="Pfam" id="PF00227">
    <property type="entry name" value="Proteasome"/>
    <property type="match status" value="1"/>
</dbReference>
<keyword evidence="7 11" id="KW-0539">Nucleus</keyword>
<evidence type="ECO:0000256" key="10">
    <source>
        <dbReference type="PIRSR" id="PIRSR600243-1"/>
    </source>
</evidence>
<protein>
    <recommendedName>
        <fullName evidence="11">Proteasome subunit beta</fullName>
    </recommendedName>
</protein>
<evidence type="ECO:0000259" key="12">
    <source>
        <dbReference type="Pfam" id="PF12465"/>
    </source>
</evidence>
<dbReference type="FunFam" id="3.60.20.10:FF:000005">
    <property type="entry name" value="Proteasome subunit beta type-2"/>
    <property type="match status" value="1"/>
</dbReference>
<feature type="active site" description="Nucleophile" evidence="10">
    <location>
        <position position="40"/>
    </location>
</feature>
<dbReference type="EMBL" id="ADTU01019866">
    <property type="status" value="NOT_ANNOTATED_CDS"/>
    <property type="molecule type" value="Genomic_DNA"/>
</dbReference>
<keyword evidence="5" id="KW-0378">Hydrolase</keyword>
<dbReference type="Gene3D" id="3.60.20.10">
    <property type="entry name" value="Glutamine Phosphoribosylpyrophosphate, subunit 1, domain 1"/>
    <property type="match status" value="1"/>
</dbReference>
<keyword evidence="2 11" id="KW-0963">Cytoplasm</keyword>
<dbReference type="EnsemblMetazoa" id="XM_012203113.1">
    <property type="protein sequence ID" value="XP_012058503.1"/>
    <property type="gene ID" value="LOC105621645"/>
</dbReference>
<dbReference type="Pfam" id="PF12465">
    <property type="entry name" value="Pr_beta_C"/>
    <property type="match status" value="1"/>
</dbReference>
<dbReference type="CDD" id="cd03763">
    <property type="entry name" value="proteasome_beta_type_7"/>
    <property type="match status" value="1"/>
</dbReference>
<keyword evidence="6 11" id="KW-0647">Proteasome</keyword>
<dbReference type="PROSITE" id="PS00854">
    <property type="entry name" value="PROTEASOME_BETA_1"/>
    <property type="match status" value="1"/>
</dbReference>
<dbReference type="GO" id="GO:0005839">
    <property type="term" value="C:proteasome core complex"/>
    <property type="evidence" value="ECO:0007669"/>
    <property type="project" value="InterPro"/>
</dbReference>
<organism evidence="13 14">
    <name type="scientific">Atta cephalotes</name>
    <name type="common">Leafcutter ant</name>
    <dbReference type="NCBI Taxonomy" id="12957"/>
    <lineage>
        <taxon>Eukaryota</taxon>
        <taxon>Metazoa</taxon>
        <taxon>Ecdysozoa</taxon>
        <taxon>Arthropoda</taxon>
        <taxon>Hexapoda</taxon>
        <taxon>Insecta</taxon>
        <taxon>Pterygota</taxon>
        <taxon>Neoptera</taxon>
        <taxon>Endopterygota</taxon>
        <taxon>Hymenoptera</taxon>
        <taxon>Apocrita</taxon>
        <taxon>Aculeata</taxon>
        <taxon>Formicoidea</taxon>
        <taxon>Formicidae</taxon>
        <taxon>Myrmicinae</taxon>
        <taxon>Atta</taxon>
    </lineage>
</organism>
<dbReference type="PANTHER" id="PTHR32194:SF4">
    <property type="entry name" value="PROTEASOME SUBUNIT BETA TYPE-7"/>
    <property type="match status" value="1"/>
</dbReference>
<reference evidence="14" key="1">
    <citation type="journal article" date="2011" name="PLoS Genet.">
        <title>The genome sequence of the leaf-cutter ant Atta cephalotes reveals insights into its obligate symbiotic lifestyle.</title>
        <authorList>
            <person name="Suen G."/>
            <person name="Teiling C."/>
            <person name="Li L."/>
            <person name="Holt C."/>
            <person name="Abouheif E."/>
            <person name="Bornberg-Bauer E."/>
            <person name="Bouffard P."/>
            <person name="Caldera E.J."/>
            <person name="Cash E."/>
            <person name="Cavanaugh A."/>
            <person name="Denas O."/>
            <person name="Elhaik E."/>
            <person name="Fave M.J."/>
            <person name="Gadau J."/>
            <person name="Gibson J.D."/>
            <person name="Graur D."/>
            <person name="Grubbs K.J."/>
            <person name="Hagen D.E."/>
            <person name="Harkins T.T."/>
            <person name="Helmkampf M."/>
            <person name="Hu H."/>
            <person name="Johnson B.R."/>
            <person name="Kim J."/>
            <person name="Marsh S.E."/>
            <person name="Moeller J.A."/>
            <person name="Munoz-Torres M.C."/>
            <person name="Murphy M.C."/>
            <person name="Naughton M.C."/>
            <person name="Nigam S."/>
            <person name="Overson R."/>
            <person name="Rajakumar R."/>
            <person name="Reese J.T."/>
            <person name="Scott J.J."/>
            <person name="Smith C.R."/>
            <person name="Tao S."/>
            <person name="Tsutsui N.D."/>
            <person name="Viljakainen L."/>
            <person name="Wissler L."/>
            <person name="Yandell M.D."/>
            <person name="Zimmer F."/>
            <person name="Taylor J."/>
            <person name="Slater S.C."/>
            <person name="Clifton S.W."/>
            <person name="Warren W.C."/>
            <person name="Elsik C.G."/>
            <person name="Smith C.D."/>
            <person name="Weinstock G.M."/>
            <person name="Gerardo N.M."/>
            <person name="Currie C.R."/>
        </authorList>
    </citation>
    <scope>NUCLEOTIDE SEQUENCE [LARGE SCALE GENOMIC DNA]</scope>
</reference>
<keyword evidence="14" id="KW-1185">Reference proteome</keyword>
<evidence type="ECO:0000256" key="8">
    <source>
        <dbReference type="ARBA" id="ARBA00024953"/>
    </source>
</evidence>
<dbReference type="InterPro" id="IPR029055">
    <property type="entry name" value="Ntn_hydrolases_N"/>
</dbReference>
<comment type="catalytic activity">
    <reaction evidence="1">
        <text>Cleavage of peptide bonds with very broad specificity.</text>
        <dbReference type="EC" id="3.4.25.1"/>
    </reaction>
</comment>
<dbReference type="Proteomes" id="UP000005205">
    <property type="component" value="Unassembled WGS sequence"/>
</dbReference>
<dbReference type="GO" id="GO:0005737">
    <property type="term" value="C:cytoplasm"/>
    <property type="evidence" value="ECO:0007669"/>
    <property type="project" value="UniProtKB-SubCell"/>
</dbReference>
<dbReference type="PROSITE" id="PS51476">
    <property type="entry name" value="PROTEASOME_BETA_2"/>
    <property type="match status" value="1"/>
</dbReference>
<dbReference type="InterPro" id="IPR001353">
    <property type="entry name" value="Proteasome_sua/b"/>
</dbReference>
<dbReference type="eggNOG" id="KOG0173">
    <property type="taxonomic scope" value="Eukaryota"/>
</dbReference>
<dbReference type="OMA" id="KQHLFRH"/>
<dbReference type="KEGG" id="acep:105621645"/>
<gene>
    <name evidence="13" type="primary">105621645</name>
</gene>
<dbReference type="FunCoup" id="A0A158NLU5">
    <property type="interactions" value="1560"/>
</dbReference>
<dbReference type="GO" id="GO:0005634">
    <property type="term" value="C:nucleus"/>
    <property type="evidence" value="ECO:0007669"/>
    <property type="project" value="UniProtKB-SubCell"/>
</dbReference>
<evidence type="ECO:0000256" key="11">
    <source>
        <dbReference type="RuleBase" id="RU004203"/>
    </source>
</evidence>
<dbReference type="GO" id="GO:0004298">
    <property type="term" value="F:threonine-type endopeptidase activity"/>
    <property type="evidence" value="ECO:0007669"/>
    <property type="project" value="UniProtKB-KW"/>
</dbReference>
<dbReference type="InParanoid" id="A0A158NLU5"/>
<comment type="subunit">
    <text evidence="11">Component of the proteasome complex.</text>
</comment>
<dbReference type="InterPro" id="IPR016050">
    <property type="entry name" value="Proteasome_bsu_CS"/>
</dbReference>
<proteinExistence type="inferred from homology"/>
<dbReference type="AlphaFoldDB" id="A0A158NLU5"/>
<dbReference type="SUPFAM" id="SSF56235">
    <property type="entry name" value="N-terminal nucleophile aminohydrolases (Ntn hydrolases)"/>
    <property type="match status" value="1"/>
</dbReference>
<evidence type="ECO:0000256" key="2">
    <source>
        <dbReference type="ARBA" id="ARBA00022490"/>
    </source>
</evidence>
<keyword evidence="4" id="KW-0888">Threonine protease</keyword>
<dbReference type="PRINTS" id="PR00141">
    <property type="entry name" value="PROTEASOME"/>
</dbReference>
<feature type="domain" description="Proteasome beta subunit C-terminal" evidence="12">
    <location>
        <begin position="231"/>
        <end position="265"/>
    </location>
</feature>
<comment type="subunit">
    <text evidence="9">The 26S proteasome consists of a 20S proteasome core and two 19S regulatory subunits. The 20S proteasome core is composed of 28 subunits that are arranged in four stacked rings, resulting in a barrel-shaped structure. The two end rings are each formed by seven alpha subunits, and the two central rings are each formed by seven beta subunits. The catalytic chamber with the active sites is on the inside of the barrel.</text>
</comment>
<dbReference type="InterPro" id="IPR000243">
    <property type="entry name" value="Pept_T1A_subB"/>
</dbReference>
<dbReference type="InterPro" id="IPR024689">
    <property type="entry name" value="Proteasome_bsu_C"/>
</dbReference>
<accession>A0A158NLU5</accession>
<evidence type="ECO:0000256" key="9">
    <source>
        <dbReference type="ARBA" id="ARBA00026071"/>
    </source>
</evidence>
<dbReference type="STRING" id="12957.A0A158NLU5"/>
<sequence length="277" mass="30274">MSSLLVPEISPSGFSFDLCQRNTFLVRKGFDTPKVKKTGTTIAGVVYKDGVILGGDTRATEDTIVADKYSLKIHYLAPNMYCCGAGTAADTEMTTEMIASQLELHRLNTGRVVPVCTANTLIKQMLFRYQGHIGAALILGGFDLDGPQLYCIYPHGSTEKLKYTTMGSGSLAAMSVLESTWKPDMSEEEAKKLVADAIRAGVFNDLASGSNVDLCVIRKNNVEYLRPYDTASVKGERQINYRYKPGTTSVLTKTIQPIIVEEETVRIIESEAMDTSA</sequence>
<dbReference type="OrthoDB" id="429533at2759"/>